<dbReference type="PANTHER" id="PTHR34203:SF15">
    <property type="entry name" value="SLL1173 PROTEIN"/>
    <property type="match status" value="1"/>
</dbReference>
<evidence type="ECO:0000259" key="1">
    <source>
        <dbReference type="Pfam" id="PF05050"/>
    </source>
</evidence>
<gene>
    <name evidence="2" type="ORF">GCM10007047_21990</name>
</gene>
<dbReference type="SUPFAM" id="SSF53335">
    <property type="entry name" value="S-adenosyl-L-methionine-dependent methyltransferases"/>
    <property type="match status" value="1"/>
</dbReference>
<evidence type="ECO:0000313" key="3">
    <source>
        <dbReference type="Proteomes" id="UP000642829"/>
    </source>
</evidence>
<protein>
    <recommendedName>
        <fullName evidence="1">Methyltransferase FkbM domain-containing protein</fullName>
    </recommendedName>
</protein>
<dbReference type="PANTHER" id="PTHR34203">
    <property type="entry name" value="METHYLTRANSFERASE, FKBM FAMILY PROTEIN"/>
    <property type="match status" value="1"/>
</dbReference>
<dbReference type="InterPro" id="IPR052514">
    <property type="entry name" value="SAM-dependent_MTase"/>
</dbReference>
<keyword evidence="3" id="KW-1185">Reference proteome</keyword>
<dbReference type="RefSeq" id="WP_189515067.1">
    <property type="nucleotide sequence ID" value="NZ_BMXG01000013.1"/>
</dbReference>
<sequence>MLLLRILKSILDHPMNKGASVQALMRFAKWQISSRIAPGAIAYNWINGSRILVHPGETGLTGNVYCGLHEFTDMGFLLHFLRDEDVFIDVGANVGSYTVLACAVVGAHGYAFEPIPTTYSRLVDNVRLNKMEDIVVCINKGVGAEKGELKFTSGRDTMNHAISEGEQEQAVDMISVPVTRLDDELANVSPALMKIDVEGYEWPVLQGADSILDSSSLKCLILETNELGMRYGYDESLIINLLTSKGFQAYSYDPFMRKLTPLKSGSSEKGNTIFIRDHDYVQERLKSAKKYTVLGTQL</sequence>
<dbReference type="Proteomes" id="UP000642829">
    <property type="component" value="Unassembled WGS sequence"/>
</dbReference>
<dbReference type="InterPro" id="IPR006342">
    <property type="entry name" value="FkbM_mtfrase"/>
</dbReference>
<dbReference type="NCBIfam" id="TIGR01444">
    <property type="entry name" value="fkbM_fam"/>
    <property type="match status" value="1"/>
</dbReference>
<comment type="caution">
    <text evidence="2">The sequence shown here is derived from an EMBL/GenBank/DDBJ whole genome shotgun (WGS) entry which is preliminary data.</text>
</comment>
<feature type="domain" description="Methyltransferase FkbM" evidence="1">
    <location>
        <begin position="89"/>
        <end position="247"/>
    </location>
</feature>
<dbReference type="InterPro" id="IPR029063">
    <property type="entry name" value="SAM-dependent_MTases_sf"/>
</dbReference>
<evidence type="ECO:0000313" key="2">
    <source>
        <dbReference type="EMBL" id="GHC04770.1"/>
    </source>
</evidence>
<accession>A0A8J3DKQ6</accession>
<dbReference type="Pfam" id="PF05050">
    <property type="entry name" value="Methyltransf_21"/>
    <property type="match status" value="1"/>
</dbReference>
<name>A0A8J3DKQ6_9BACT</name>
<dbReference type="AlphaFoldDB" id="A0A8J3DKQ6"/>
<dbReference type="Gene3D" id="3.40.50.150">
    <property type="entry name" value="Vaccinia Virus protein VP39"/>
    <property type="match status" value="1"/>
</dbReference>
<organism evidence="2 3">
    <name type="scientific">Cerasicoccus arenae</name>
    <dbReference type="NCBI Taxonomy" id="424488"/>
    <lineage>
        <taxon>Bacteria</taxon>
        <taxon>Pseudomonadati</taxon>
        <taxon>Verrucomicrobiota</taxon>
        <taxon>Opitutia</taxon>
        <taxon>Puniceicoccales</taxon>
        <taxon>Cerasicoccaceae</taxon>
        <taxon>Cerasicoccus</taxon>
    </lineage>
</organism>
<dbReference type="EMBL" id="BMXG01000013">
    <property type="protein sequence ID" value="GHC04770.1"/>
    <property type="molecule type" value="Genomic_DNA"/>
</dbReference>
<reference evidence="2" key="1">
    <citation type="journal article" date="2014" name="Int. J. Syst. Evol. Microbiol.">
        <title>Complete genome sequence of Corynebacterium casei LMG S-19264T (=DSM 44701T), isolated from a smear-ripened cheese.</title>
        <authorList>
            <consortium name="US DOE Joint Genome Institute (JGI-PGF)"/>
            <person name="Walter F."/>
            <person name="Albersmeier A."/>
            <person name="Kalinowski J."/>
            <person name="Ruckert C."/>
        </authorList>
    </citation>
    <scope>NUCLEOTIDE SEQUENCE</scope>
    <source>
        <strain evidence="2">KCTC 12870</strain>
    </source>
</reference>
<reference evidence="2" key="2">
    <citation type="submission" date="2020-09" db="EMBL/GenBank/DDBJ databases">
        <authorList>
            <person name="Sun Q."/>
            <person name="Kim S."/>
        </authorList>
    </citation>
    <scope>NUCLEOTIDE SEQUENCE</scope>
    <source>
        <strain evidence="2">KCTC 12870</strain>
    </source>
</reference>
<proteinExistence type="predicted"/>